<dbReference type="Proteomes" id="UP000016570">
    <property type="component" value="Unassembled WGS sequence"/>
</dbReference>
<dbReference type="RefSeq" id="WP_021704587.1">
    <property type="nucleotide sequence ID" value="NZ_BATJ01000004.1"/>
</dbReference>
<dbReference type="GO" id="GO:0004672">
    <property type="term" value="F:protein kinase activity"/>
    <property type="evidence" value="ECO:0007669"/>
    <property type="project" value="InterPro"/>
</dbReference>
<comment type="caution">
    <text evidence="2">The sequence shown here is derived from an EMBL/GenBank/DDBJ whole genome shotgun (WGS) entry which is preliminary data.</text>
</comment>
<dbReference type="InterPro" id="IPR000719">
    <property type="entry name" value="Prot_kinase_dom"/>
</dbReference>
<dbReference type="STRING" id="1219065.VPR01S_04_02120"/>
<dbReference type="InterPro" id="IPR011009">
    <property type="entry name" value="Kinase-like_dom_sf"/>
</dbReference>
<dbReference type="SUPFAM" id="SSF56112">
    <property type="entry name" value="Protein kinase-like (PK-like)"/>
    <property type="match status" value="1"/>
</dbReference>
<evidence type="ECO:0000259" key="1">
    <source>
        <dbReference type="PROSITE" id="PS50011"/>
    </source>
</evidence>
<dbReference type="AlphaFoldDB" id="U2ZZT1"/>
<evidence type="ECO:0000313" key="3">
    <source>
        <dbReference type="Proteomes" id="UP000016570"/>
    </source>
</evidence>
<dbReference type="GO" id="GO:0005524">
    <property type="term" value="F:ATP binding"/>
    <property type="evidence" value="ECO:0007669"/>
    <property type="project" value="InterPro"/>
</dbReference>
<sequence length="192" mass="22849">MQDFTQWKVIGRGDERVCFQNPDDPTRCIKVSRKHKAKQSRREIRYLQYLLKRGVAFTHIPAFYQVIETDDYIGMEQELVTNPSGTPPLDLRYYLEQPLNTDQQAAFWQAMQLLKDYLLEYNVIPCDLVMSNMLVVEDDNQIKVMMIDGFGGAELIPLANYIRYFGKRKIERKWREFMERTLKPHFKRQQTS</sequence>
<organism evidence="2 3">
    <name type="scientific">Vibrio proteolyticus NBRC 13287</name>
    <dbReference type="NCBI Taxonomy" id="1219065"/>
    <lineage>
        <taxon>Bacteria</taxon>
        <taxon>Pseudomonadati</taxon>
        <taxon>Pseudomonadota</taxon>
        <taxon>Gammaproteobacteria</taxon>
        <taxon>Vibrionales</taxon>
        <taxon>Vibrionaceae</taxon>
        <taxon>Vibrio</taxon>
    </lineage>
</organism>
<protein>
    <recommendedName>
        <fullName evidence="1">Protein kinase domain-containing protein</fullName>
    </recommendedName>
</protein>
<name>U2ZZT1_VIBPR</name>
<dbReference type="Gene3D" id="3.30.200.20">
    <property type="entry name" value="Phosphorylase Kinase, domain 1"/>
    <property type="match status" value="1"/>
</dbReference>
<dbReference type="Pfam" id="PF10707">
    <property type="entry name" value="YrbL-PhoP_reg"/>
    <property type="match status" value="1"/>
</dbReference>
<dbReference type="Gene3D" id="1.10.510.10">
    <property type="entry name" value="Transferase(Phosphotransferase) domain 1"/>
    <property type="match status" value="1"/>
</dbReference>
<feature type="domain" description="Protein kinase" evidence="1">
    <location>
        <begin position="4"/>
        <end position="192"/>
    </location>
</feature>
<accession>U2ZZT1</accession>
<reference evidence="2 3" key="1">
    <citation type="submission" date="2013-09" db="EMBL/GenBank/DDBJ databases">
        <title>Whole genome shotgun sequence of Vibrio proteolyticus NBRC 13287.</title>
        <authorList>
            <person name="Isaki S."/>
            <person name="Hosoyama A."/>
            <person name="Numata M."/>
            <person name="Hashimoto M."/>
            <person name="Hosoyama Y."/>
            <person name="Tsuchikane K."/>
            <person name="Noguchi M."/>
            <person name="Hirakata S."/>
            <person name="Ichikawa N."/>
            <person name="Ohji S."/>
            <person name="Yamazoe A."/>
            <person name="Fujita N."/>
        </authorList>
    </citation>
    <scope>NUCLEOTIDE SEQUENCE [LARGE SCALE GENOMIC DNA]</scope>
    <source>
        <strain evidence="2 3">NBRC 13287</strain>
    </source>
</reference>
<dbReference type="eggNOG" id="COG0515">
    <property type="taxonomic scope" value="Bacteria"/>
</dbReference>
<evidence type="ECO:0000313" key="2">
    <source>
        <dbReference type="EMBL" id="GAD66607.1"/>
    </source>
</evidence>
<dbReference type="PROSITE" id="PS50011">
    <property type="entry name" value="PROTEIN_KINASE_DOM"/>
    <property type="match status" value="1"/>
</dbReference>
<dbReference type="InterPro" id="IPR019647">
    <property type="entry name" value="PhoP_reg_network_YrbL"/>
</dbReference>
<gene>
    <name evidence="2" type="ORF">VPR01S_04_02120</name>
</gene>
<dbReference type="EMBL" id="BATJ01000004">
    <property type="protein sequence ID" value="GAD66607.1"/>
    <property type="molecule type" value="Genomic_DNA"/>
</dbReference>
<keyword evidence="3" id="KW-1185">Reference proteome</keyword>
<proteinExistence type="predicted"/>